<dbReference type="EMBL" id="KK118066">
    <property type="protein sequence ID" value="KFM72143.1"/>
    <property type="molecule type" value="Genomic_DNA"/>
</dbReference>
<evidence type="ECO:0000256" key="1">
    <source>
        <dbReference type="SAM" id="MobiDB-lite"/>
    </source>
</evidence>
<feature type="non-terminal residue" evidence="2">
    <location>
        <position position="74"/>
    </location>
</feature>
<feature type="compositionally biased region" description="Basic and acidic residues" evidence="1">
    <location>
        <begin position="63"/>
        <end position="74"/>
    </location>
</feature>
<proteinExistence type="predicted"/>
<keyword evidence="3" id="KW-1185">Reference proteome</keyword>
<organism evidence="2 3">
    <name type="scientific">Stegodyphus mimosarum</name>
    <name type="common">African social velvet spider</name>
    <dbReference type="NCBI Taxonomy" id="407821"/>
    <lineage>
        <taxon>Eukaryota</taxon>
        <taxon>Metazoa</taxon>
        <taxon>Ecdysozoa</taxon>
        <taxon>Arthropoda</taxon>
        <taxon>Chelicerata</taxon>
        <taxon>Arachnida</taxon>
        <taxon>Araneae</taxon>
        <taxon>Araneomorphae</taxon>
        <taxon>Entelegynae</taxon>
        <taxon>Eresoidea</taxon>
        <taxon>Eresidae</taxon>
        <taxon>Stegodyphus</taxon>
    </lineage>
</organism>
<gene>
    <name evidence="2" type="ORF">X975_17033</name>
</gene>
<feature type="region of interest" description="Disordered" evidence="1">
    <location>
        <begin position="52"/>
        <end position="74"/>
    </location>
</feature>
<reference evidence="2 3" key="1">
    <citation type="submission" date="2013-11" db="EMBL/GenBank/DDBJ databases">
        <title>Genome sequencing of Stegodyphus mimosarum.</title>
        <authorList>
            <person name="Bechsgaard J."/>
        </authorList>
    </citation>
    <scope>NUCLEOTIDE SEQUENCE [LARGE SCALE GENOMIC DNA]</scope>
</reference>
<accession>A0A087U454</accession>
<feature type="non-terminal residue" evidence="2">
    <location>
        <position position="1"/>
    </location>
</feature>
<sequence length="74" mass="8460">QNLKLKCQFLQSELSAALNKNGSEHTSEVLFVKQTIPEAVKEDMCTVFHSDRPSSANSYALDELERPHFHEKKE</sequence>
<name>A0A087U454_STEMI</name>
<evidence type="ECO:0000313" key="3">
    <source>
        <dbReference type="Proteomes" id="UP000054359"/>
    </source>
</evidence>
<dbReference type="AlphaFoldDB" id="A0A087U454"/>
<evidence type="ECO:0000313" key="2">
    <source>
        <dbReference type="EMBL" id="KFM72143.1"/>
    </source>
</evidence>
<protein>
    <submittedName>
        <fullName evidence="2">Uncharacterized protein</fullName>
    </submittedName>
</protein>
<dbReference type="Proteomes" id="UP000054359">
    <property type="component" value="Unassembled WGS sequence"/>
</dbReference>